<evidence type="ECO:0000256" key="8">
    <source>
        <dbReference type="ARBA" id="ARBA00022827"/>
    </source>
</evidence>
<keyword evidence="16" id="KW-1185">Reference proteome</keyword>
<evidence type="ECO:0000256" key="10">
    <source>
        <dbReference type="ARBA" id="ARBA00031145"/>
    </source>
</evidence>
<dbReference type="CDD" id="cd23948">
    <property type="entry name" value="FAD_synthase"/>
    <property type="match status" value="1"/>
</dbReference>
<comment type="caution">
    <text evidence="15">The sequence shown here is derived from an EMBL/GenBank/DDBJ whole genome shotgun (WGS) entry which is preliminary data.</text>
</comment>
<evidence type="ECO:0000259" key="14">
    <source>
        <dbReference type="Pfam" id="PF01507"/>
    </source>
</evidence>
<dbReference type="Gene3D" id="3.40.50.620">
    <property type="entry name" value="HUPs"/>
    <property type="match status" value="1"/>
</dbReference>
<comment type="catalytic activity">
    <reaction evidence="12">
        <text>FMN + ATP + H(+) = FAD + diphosphate</text>
        <dbReference type="Rhea" id="RHEA:17237"/>
        <dbReference type="ChEBI" id="CHEBI:15378"/>
        <dbReference type="ChEBI" id="CHEBI:30616"/>
        <dbReference type="ChEBI" id="CHEBI:33019"/>
        <dbReference type="ChEBI" id="CHEBI:57692"/>
        <dbReference type="ChEBI" id="CHEBI:58210"/>
        <dbReference type="EC" id="2.7.7.2"/>
    </reaction>
</comment>
<dbReference type="InterPro" id="IPR014729">
    <property type="entry name" value="Rossmann-like_a/b/a_fold"/>
</dbReference>
<proteinExistence type="predicted"/>
<evidence type="ECO:0000256" key="2">
    <source>
        <dbReference type="ARBA" id="ARBA00012393"/>
    </source>
</evidence>
<dbReference type="InterPro" id="IPR002500">
    <property type="entry name" value="PAPS_reduct_dom"/>
</dbReference>
<evidence type="ECO:0000256" key="7">
    <source>
        <dbReference type="ARBA" id="ARBA00022741"/>
    </source>
</evidence>
<evidence type="ECO:0000256" key="1">
    <source>
        <dbReference type="ARBA" id="ARBA00004726"/>
    </source>
</evidence>
<keyword evidence="6" id="KW-0548">Nucleotidyltransferase</keyword>
<feature type="domain" description="Phosphoadenosine phosphosulphate reductase" evidence="14">
    <location>
        <begin position="99"/>
        <end position="168"/>
    </location>
</feature>
<feature type="region of interest" description="Disordered" evidence="13">
    <location>
        <begin position="1"/>
        <end position="43"/>
    </location>
</feature>
<protein>
    <recommendedName>
        <fullName evidence="2">FAD synthase</fullName>
        <ecNumber evidence="2">2.7.7.2</ecNumber>
    </recommendedName>
    <alternativeName>
        <fullName evidence="10">FAD pyrophosphorylase</fullName>
    </alternativeName>
    <alternativeName>
        <fullName evidence="11">FMN adenylyltransferase</fullName>
    </alternativeName>
</protein>
<dbReference type="Pfam" id="PF01507">
    <property type="entry name" value="PAPS_reduct"/>
    <property type="match status" value="2"/>
</dbReference>
<evidence type="ECO:0000256" key="4">
    <source>
        <dbReference type="ARBA" id="ARBA00022643"/>
    </source>
</evidence>
<accession>A0AAD5RQN6</accession>
<reference evidence="15" key="1">
    <citation type="submission" date="2022-07" db="EMBL/GenBank/DDBJ databases">
        <title>Draft genome sequence of Zalerion maritima ATCC 34329, a (micro)plastics degrading marine fungus.</title>
        <authorList>
            <person name="Paco A."/>
            <person name="Goncalves M.F.M."/>
            <person name="Rocha-Santos T.A.P."/>
            <person name="Alves A."/>
        </authorList>
    </citation>
    <scope>NUCLEOTIDE SEQUENCE</scope>
    <source>
        <strain evidence="15">ATCC 34329</strain>
    </source>
</reference>
<comment type="pathway">
    <text evidence="1">Cofactor biosynthesis; FAD biosynthesis; FAD from FMN: step 1/1.</text>
</comment>
<dbReference type="GO" id="GO:0003919">
    <property type="term" value="F:FMN adenylyltransferase activity"/>
    <property type="evidence" value="ECO:0007669"/>
    <property type="project" value="UniProtKB-EC"/>
</dbReference>
<dbReference type="EMBL" id="JAKWBI020000126">
    <property type="protein sequence ID" value="KAJ2902052.1"/>
    <property type="molecule type" value="Genomic_DNA"/>
</dbReference>
<keyword evidence="9" id="KW-0067">ATP-binding</keyword>
<evidence type="ECO:0000313" key="15">
    <source>
        <dbReference type="EMBL" id="KAJ2902052.1"/>
    </source>
</evidence>
<feature type="compositionally biased region" description="Low complexity" evidence="13">
    <location>
        <begin position="8"/>
        <end position="21"/>
    </location>
</feature>
<keyword evidence="5" id="KW-0808">Transferase</keyword>
<sequence>MTAHQDNTLSTSGSARTGATTMPPTVNGASANGSAKESCPSTTERSQKLRTECLALQAKVNGFLEEEVLSPRLRGVQQQVRIAMGVIKQALEEYSLEELSLSYNGGKDCLVLLVLVLATLPSVYTSVDSFPSCFQSVYVVSKHPFREVDDFVEATAGEYCLDLKRYSMGMKQALQSYLDDRPKLRAVFVGTRRTDPHGAKLKHFDETDADWPEFMRIHPVIDWHYVEIWGFIRHLKVPYCALYDQGYTSLGGTTDTHPNPALKVIDKVADKGVSRADLFRPAYELYEDDAERLGRD</sequence>
<evidence type="ECO:0000256" key="12">
    <source>
        <dbReference type="ARBA" id="ARBA00049494"/>
    </source>
</evidence>
<dbReference type="SUPFAM" id="SSF52402">
    <property type="entry name" value="Adenine nucleotide alpha hydrolases-like"/>
    <property type="match status" value="1"/>
</dbReference>
<evidence type="ECO:0000256" key="6">
    <source>
        <dbReference type="ARBA" id="ARBA00022695"/>
    </source>
</evidence>
<evidence type="ECO:0000256" key="13">
    <source>
        <dbReference type="SAM" id="MobiDB-lite"/>
    </source>
</evidence>
<keyword evidence="7" id="KW-0547">Nucleotide-binding</keyword>
<dbReference type="Proteomes" id="UP001201980">
    <property type="component" value="Unassembled WGS sequence"/>
</dbReference>
<evidence type="ECO:0000256" key="9">
    <source>
        <dbReference type="ARBA" id="ARBA00022840"/>
    </source>
</evidence>
<evidence type="ECO:0000313" key="16">
    <source>
        <dbReference type="Proteomes" id="UP001201980"/>
    </source>
</evidence>
<dbReference type="PANTHER" id="PTHR23293:SF9">
    <property type="entry name" value="FAD SYNTHASE"/>
    <property type="match status" value="1"/>
</dbReference>
<evidence type="ECO:0000256" key="11">
    <source>
        <dbReference type="ARBA" id="ARBA00031871"/>
    </source>
</evidence>
<dbReference type="AlphaFoldDB" id="A0AAD5RQN6"/>
<gene>
    <name evidence="15" type="ORF">MKZ38_001088</name>
</gene>
<dbReference type="GO" id="GO:0006747">
    <property type="term" value="P:FAD biosynthetic process"/>
    <property type="evidence" value="ECO:0007669"/>
    <property type="project" value="TreeGrafter"/>
</dbReference>
<keyword evidence="8" id="KW-0274">FAD</keyword>
<evidence type="ECO:0000256" key="5">
    <source>
        <dbReference type="ARBA" id="ARBA00022679"/>
    </source>
</evidence>
<name>A0AAD5RQN6_9PEZI</name>
<dbReference type="EC" id="2.7.7.2" evidence="2"/>
<organism evidence="15 16">
    <name type="scientific">Zalerion maritima</name>
    <dbReference type="NCBI Taxonomy" id="339359"/>
    <lineage>
        <taxon>Eukaryota</taxon>
        <taxon>Fungi</taxon>
        <taxon>Dikarya</taxon>
        <taxon>Ascomycota</taxon>
        <taxon>Pezizomycotina</taxon>
        <taxon>Sordariomycetes</taxon>
        <taxon>Lulworthiomycetidae</taxon>
        <taxon>Lulworthiales</taxon>
        <taxon>Lulworthiaceae</taxon>
        <taxon>Zalerion</taxon>
    </lineage>
</organism>
<keyword evidence="4" id="KW-0288">FMN</keyword>
<keyword evidence="3" id="KW-0285">Flavoprotein</keyword>
<dbReference type="GO" id="GO:0005524">
    <property type="term" value="F:ATP binding"/>
    <property type="evidence" value="ECO:0007669"/>
    <property type="project" value="UniProtKB-KW"/>
</dbReference>
<evidence type="ECO:0000256" key="3">
    <source>
        <dbReference type="ARBA" id="ARBA00022630"/>
    </source>
</evidence>
<dbReference type="FunFam" id="3.40.50.620:FF:000187">
    <property type="entry name" value="Probable FAD synthetase"/>
    <property type="match status" value="1"/>
</dbReference>
<feature type="compositionally biased region" description="Polar residues" evidence="13">
    <location>
        <begin position="22"/>
        <end position="43"/>
    </location>
</feature>
<dbReference type="PANTHER" id="PTHR23293">
    <property type="entry name" value="FAD SYNTHETASE-RELATED FMN ADENYLYLTRANSFERASE"/>
    <property type="match status" value="1"/>
</dbReference>
<feature type="domain" description="Phosphoadenosine phosphosulphate reductase" evidence="14">
    <location>
        <begin position="170"/>
        <end position="258"/>
    </location>
</feature>